<reference evidence="2" key="1">
    <citation type="journal article" date="2014" name="Front. Microbiol.">
        <title>High frequency of phylogenetically diverse reductive dehalogenase-homologous genes in deep subseafloor sedimentary metagenomes.</title>
        <authorList>
            <person name="Kawai M."/>
            <person name="Futagami T."/>
            <person name="Toyoda A."/>
            <person name="Takaki Y."/>
            <person name="Nishi S."/>
            <person name="Hori S."/>
            <person name="Arai W."/>
            <person name="Tsubouchi T."/>
            <person name="Morono Y."/>
            <person name="Uchiyama I."/>
            <person name="Ito T."/>
            <person name="Fujiyama A."/>
            <person name="Inagaki F."/>
            <person name="Takami H."/>
        </authorList>
    </citation>
    <scope>NUCLEOTIDE SEQUENCE</scope>
    <source>
        <strain evidence="2">Expedition CK06-06</strain>
    </source>
</reference>
<feature type="transmembrane region" description="Helical" evidence="1">
    <location>
        <begin position="123"/>
        <end position="145"/>
    </location>
</feature>
<name>X1UJL4_9ZZZZ</name>
<feature type="transmembrane region" description="Helical" evidence="1">
    <location>
        <begin position="32"/>
        <end position="51"/>
    </location>
</feature>
<protein>
    <submittedName>
        <fullName evidence="2">Uncharacterized protein</fullName>
    </submittedName>
</protein>
<evidence type="ECO:0000313" key="2">
    <source>
        <dbReference type="EMBL" id="GAI92534.1"/>
    </source>
</evidence>
<keyword evidence="1" id="KW-1133">Transmembrane helix</keyword>
<feature type="non-terminal residue" evidence="2">
    <location>
        <position position="200"/>
    </location>
</feature>
<accession>X1UJL4</accession>
<gene>
    <name evidence="2" type="ORF">S12H4_38478</name>
</gene>
<evidence type="ECO:0000256" key="1">
    <source>
        <dbReference type="SAM" id="Phobius"/>
    </source>
</evidence>
<keyword evidence="1" id="KW-0472">Membrane</keyword>
<keyword evidence="1" id="KW-0812">Transmembrane</keyword>
<feature type="transmembrane region" description="Helical" evidence="1">
    <location>
        <begin position="72"/>
        <end position="91"/>
    </location>
</feature>
<dbReference type="Pfam" id="PF04143">
    <property type="entry name" value="Sulf_transp"/>
    <property type="match status" value="1"/>
</dbReference>
<dbReference type="EMBL" id="BARW01023165">
    <property type="protein sequence ID" value="GAI92534.1"/>
    <property type="molecule type" value="Genomic_DNA"/>
</dbReference>
<organism evidence="2">
    <name type="scientific">marine sediment metagenome</name>
    <dbReference type="NCBI Taxonomy" id="412755"/>
    <lineage>
        <taxon>unclassified sequences</taxon>
        <taxon>metagenomes</taxon>
        <taxon>ecological metagenomes</taxon>
    </lineage>
</organism>
<sequence length="200" mass="21178">MPVVFLGFLAFAIIETYWGSDVIFTSESGPGAMFAPLFLSLGIGLLVGFLVQRSRMCTVGGWRDLILIRDTHLFTGLFLVIVVGMITNYIVGNFAEGGLVVGGNDVVYSWGFTGQPVAHDDHLWNFLGMALAGLAFIMGGACPLRQTVLAGEGDTDAGIWILGLIAGAAVSHNFLIASTPSGHSTWGPLAVIIGIVFCRK</sequence>
<proteinExistence type="predicted"/>
<dbReference type="AlphaFoldDB" id="X1UJL4"/>
<comment type="caution">
    <text evidence="2">The sequence shown here is derived from an EMBL/GenBank/DDBJ whole genome shotgun (WGS) entry which is preliminary data.</text>
</comment>
<dbReference type="InterPro" id="IPR007272">
    <property type="entry name" value="Sulf_transp_TsuA/YedE"/>
</dbReference>
<feature type="transmembrane region" description="Helical" evidence="1">
    <location>
        <begin position="157"/>
        <end position="175"/>
    </location>
</feature>